<dbReference type="Proteomes" id="UP001244136">
    <property type="component" value="Chromosome"/>
</dbReference>
<sequence length="110" mass="12414">MTRYLAIYQGASREVEKAEVTAEQSAAFLADWARWTQCHAPAIVDNGAPLFRKTRVTPEDDEDFTDTKVGYAIVEASSHEDAVRIFRDHPHLGLMRGNWIEVLECAPVPR</sequence>
<evidence type="ECO:0000313" key="2">
    <source>
        <dbReference type="Proteomes" id="UP001244136"/>
    </source>
</evidence>
<organism evidence="1 2">
    <name type="scientific">Tessaracoccus lacteus</name>
    <dbReference type="NCBI Taxonomy" id="3041766"/>
    <lineage>
        <taxon>Bacteria</taxon>
        <taxon>Bacillati</taxon>
        <taxon>Actinomycetota</taxon>
        <taxon>Actinomycetes</taxon>
        <taxon>Propionibacteriales</taxon>
        <taxon>Propionibacteriaceae</taxon>
        <taxon>Tessaracoccus</taxon>
    </lineage>
</organism>
<evidence type="ECO:0008006" key="3">
    <source>
        <dbReference type="Google" id="ProtNLM"/>
    </source>
</evidence>
<dbReference type="RefSeq" id="WP_281145035.1">
    <property type="nucleotide sequence ID" value="NZ_CP123967.1"/>
</dbReference>
<accession>A0ABY8PYP6</accession>
<protein>
    <recommendedName>
        <fullName evidence="3">YCII-related domain-containing protein</fullName>
    </recommendedName>
</protein>
<dbReference type="Gene3D" id="3.30.70.1060">
    <property type="entry name" value="Dimeric alpha+beta barrel"/>
    <property type="match status" value="1"/>
</dbReference>
<proteinExistence type="predicted"/>
<evidence type="ECO:0000313" key="1">
    <source>
        <dbReference type="EMBL" id="WGT47302.1"/>
    </source>
</evidence>
<name>A0ABY8PYP6_9ACTN</name>
<keyword evidence="2" id="KW-1185">Reference proteome</keyword>
<gene>
    <name evidence="1" type="ORF">QH948_00510</name>
</gene>
<reference evidence="1 2" key="1">
    <citation type="journal article" date="2008" name="Int. J. Syst. Evol. Microbiol.">
        <title>Tessaracoccus flavescens sp. nov., isolated from marine sediment.</title>
        <authorList>
            <person name="Lee D.W."/>
            <person name="Lee S.D."/>
        </authorList>
    </citation>
    <scope>NUCLEOTIDE SEQUENCE [LARGE SCALE GENOMIC DNA]</scope>
    <source>
        <strain evidence="1 2">T21</strain>
    </source>
</reference>
<dbReference type="EMBL" id="CP123967">
    <property type="protein sequence ID" value="WGT47302.1"/>
    <property type="molecule type" value="Genomic_DNA"/>
</dbReference>